<comment type="similarity">
    <text evidence="1">Belongs to the short-chain dehydrogenases/reductases (SDR) family.</text>
</comment>
<name>A0ABP0F1A6_CLALP</name>
<evidence type="ECO:0000313" key="2">
    <source>
        <dbReference type="EMBL" id="CAK8672214.1"/>
    </source>
</evidence>
<reference evidence="2 3" key="1">
    <citation type="submission" date="2024-02" db="EMBL/GenBank/DDBJ databases">
        <authorList>
            <person name="Daric V."/>
            <person name="Darras S."/>
        </authorList>
    </citation>
    <scope>NUCLEOTIDE SEQUENCE [LARGE SCALE GENOMIC DNA]</scope>
</reference>
<dbReference type="InterPro" id="IPR002347">
    <property type="entry name" value="SDR_fam"/>
</dbReference>
<dbReference type="PANTHER" id="PTHR44147:SF2">
    <property type="entry name" value="DEHYDROGENASE_REDUCTASE SDR FAMILY MEMBER 1"/>
    <property type="match status" value="1"/>
</dbReference>
<dbReference type="PRINTS" id="PR00081">
    <property type="entry name" value="GDHRDH"/>
</dbReference>
<dbReference type="PANTHER" id="PTHR44147">
    <property type="entry name" value="DEHYDROGENASE/REDUCTASE SDR FAMILY MEMBER 1"/>
    <property type="match status" value="1"/>
</dbReference>
<dbReference type="Pfam" id="PF00106">
    <property type="entry name" value="adh_short"/>
    <property type="match status" value="1"/>
</dbReference>
<dbReference type="InterPro" id="IPR036291">
    <property type="entry name" value="NAD(P)-bd_dom_sf"/>
</dbReference>
<evidence type="ECO:0000313" key="3">
    <source>
        <dbReference type="Proteomes" id="UP001642483"/>
    </source>
</evidence>
<sequence>MSHSKCHFKESKVCLITGASRGIGRGIALQLVTNGATCYITGRNIEKLVMVQKEGQNRCVPGICIPVECDHSNDESVAKLFARISAEQAGQLDLLVNNAYSAVQFLLNNHDKPFWDQTLEGWDTVNKVGFRNNYLCAVHASRMMIKRRHGLIVNISSVGGKMYFQIPAYGIGKAGLDRMAKDCAVDLTKYNVAFVSLWPGIVKTELFEESLYDSSLTQKRATQLNWFYSVGESTEYSGKCIAHLLLDKDIMKKSGQILLSTDIGLENDFNDVNGQDPLSCRSLKFLLGVAGMYNLSNYVPRCLRISKSMFMRSLTSSTANTPFKLESEYA</sequence>
<dbReference type="PRINTS" id="PR00080">
    <property type="entry name" value="SDRFAMILY"/>
</dbReference>
<comment type="caution">
    <text evidence="2">The sequence shown here is derived from an EMBL/GenBank/DDBJ whole genome shotgun (WGS) entry which is preliminary data.</text>
</comment>
<keyword evidence="3" id="KW-1185">Reference proteome</keyword>
<gene>
    <name evidence="2" type="ORF">CVLEPA_LOCUS1195</name>
</gene>
<dbReference type="SUPFAM" id="SSF51735">
    <property type="entry name" value="NAD(P)-binding Rossmann-fold domains"/>
    <property type="match status" value="1"/>
</dbReference>
<proteinExistence type="inferred from homology"/>
<evidence type="ECO:0000256" key="1">
    <source>
        <dbReference type="RuleBase" id="RU000363"/>
    </source>
</evidence>
<dbReference type="EMBL" id="CAWYQH010000001">
    <property type="protein sequence ID" value="CAK8672214.1"/>
    <property type="molecule type" value="Genomic_DNA"/>
</dbReference>
<evidence type="ECO:0008006" key="4">
    <source>
        <dbReference type="Google" id="ProtNLM"/>
    </source>
</evidence>
<accession>A0ABP0F1A6</accession>
<organism evidence="2 3">
    <name type="scientific">Clavelina lepadiformis</name>
    <name type="common">Light-bulb sea squirt</name>
    <name type="synonym">Ascidia lepadiformis</name>
    <dbReference type="NCBI Taxonomy" id="159417"/>
    <lineage>
        <taxon>Eukaryota</taxon>
        <taxon>Metazoa</taxon>
        <taxon>Chordata</taxon>
        <taxon>Tunicata</taxon>
        <taxon>Ascidiacea</taxon>
        <taxon>Aplousobranchia</taxon>
        <taxon>Clavelinidae</taxon>
        <taxon>Clavelina</taxon>
    </lineage>
</organism>
<protein>
    <recommendedName>
        <fullName evidence="4">Dehydrogenase/reductase SDR family member 1</fullName>
    </recommendedName>
</protein>
<dbReference type="Gene3D" id="3.40.50.720">
    <property type="entry name" value="NAD(P)-binding Rossmann-like Domain"/>
    <property type="match status" value="1"/>
</dbReference>
<dbReference type="Proteomes" id="UP001642483">
    <property type="component" value="Unassembled WGS sequence"/>
</dbReference>